<protein>
    <submittedName>
        <fullName evidence="1">Uncharacterized protein</fullName>
    </submittedName>
</protein>
<dbReference type="EMBL" id="BALE01000041">
    <property type="protein sequence ID" value="GAN55220.1"/>
    <property type="molecule type" value="Genomic_DNA"/>
</dbReference>
<comment type="caution">
    <text evidence="1">The sequence shown here is derived from an EMBL/GenBank/DDBJ whole genome shotgun (WGS) entry which is preliminary data.</text>
</comment>
<organism evidence="1 2">
    <name type="scientific">Tanticharoenia sakaeratensis NBRC 103193</name>
    <dbReference type="NCBI Taxonomy" id="1231623"/>
    <lineage>
        <taxon>Bacteria</taxon>
        <taxon>Pseudomonadati</taxon>
        <taxon>Pseudomonadota</taxon>
        <taxon>Alphaproteobacteria</taxon>
        <taxon>Acetobacterales</taxon>
        <taxon>Acetobacteraceae</taxon>
        <taxon>Tanticharoenia</taxon>
    </lineage>
</organism>
<sequence length="151" mass="16146">MSEWEEGENCPCSGCGGTVVISYPKGGCSCHINAPCGRCTSSFLVCDACGEQEPESEVLPNSDLSYRHVGAGVFESYCRKPSKDLGNGRRIFDYDYDSSSGSTMVFRGKYEGPVTGQDIIDALGVGTFGKRGPFLTGDKVSGSFTYTKITD</sequence>
<dbReference type="AlphaFoldDB" id="A0A0D6MP83"/>
<dbReference type="STRING" id="1231623.Tasa_041_015"/>
<accession>A0A0D6MP83</accession>
<gene>
    <name evidence="1" type="ORF">Tasa_041_015</name>
</gene>
<evidence type="ECO:0000313" key="2">
    <source>
        <dbReference type="Proteomes" id="UP000032679"/>
    </source>
</evidence>
<evidence type="ECO:0000313" key="1">
    <source>
        <dbReference type="EMBL" id="GAN55220.1"/>
    </source>
</evidence>
<keyword evidence="2" id="KW-1185">Reference proteome</keyword>
<name>A0A0D6MP83_9PROT</name>
<dbReference type="Proteomes" id="UP000032679">
    <property type="component" value="Unassembled WGS sequence"/>
</dbReference>
<proteinExistence type="predicted"/>
<reference evidence="1 2" key="1">
    <citation type="submission" date="2012-10" db="EMBL/GenBank/DDBJ databases">
        <title>Genome sequencing of Tanticharoenia sakaeratensis NBRC 103193.</title>
        <authorList>
            <person name="Azuma Y."/>
            <person name="Hadano H."/>
            <person name="Hirakawa H."/>
            <person name="Matsushita K."/>
        </authorList>
    </citation>
    <scope>NUCLEOTIDE SEQUENCE [LARGE SCALE GENOMIC DNA]</scope>
    <source>
        <strain evidence="1 2">NBRC 103193</strain>
    </source>
</reference>